<dbReference type="Proteomes" id="UP000291832">
    <property type="component" value="Unassembled WGS sequence"/>
</dbReference>
<feature type="compositionally biased region" description="Low complexity" evidence="1">
    <location>
        <begin position="45"/>
        <end position="58"/>
    </location>
</feature>
<dbReference type="EMBL" id="SHKI01000004">
    <property type="protein sequence ID" value="RZT66332.1"/>
    <property type="molecule type" value="Genomic_DNA"/>
</dbReference>
<keyword evidence="2" id="KW-1133">Transmembrane helix</keyword>
<feature type="compositionally biased region" description="Low complexity" evidence="1">
    <location>
        <begin position="1"/>
        <end position="16"/>
    </location>
</feature>
<name>A0A4Q7U201_9MICO</name>
<reference evidence="3 4" key="1">
    <citation type="journal article" date="2015" name="Stand. Genomic Sci.">
        <title>Genomic Encyclopedia of Bacterial and Archaeal Type Strains, Phase III: the genomes of soil and plant-associated and newly described type strains.</title>
        <authorList>
            <person name="Whitman W.B."/>
            <person name="Woyke T."/>
            <person name="Klenk H.P."/>
            <person name="Zhou Y."/>
            <person name="Lilburn T.G."/>
            <person name="Beck B.J."/>
            <person name="De Vos P."/>
            <person name="Vandamme P."/>
            <person name="Eisen J.A."/>
            <person name="Garrity G."/>
            <person name="Hugenholtz P."/>
            <person name="Kyrpides N.C."/>
        </authorList>
    </citation>
    <scope>NUCLEOTIDE SEQUENCE [LARGE SCALE GENOMIC DNA]</scope>
    <source>
        <strain evidence="3 4">RF6</strain>
    </source>
</reference>
<keyword evidence="2" id="KW-0472">Membrane</keyword>
<dbReference type="AlphaFoldDB" id="A0A4Q7U201"/>
<evidence type="ECO:0000313" key="4">
    <source>
        <dbReference type="Proteomes" id="UP000291832"/>
    </source>
</evidence>
<evidence type="ECO:0000256" key="2">
    <source>
        <dbReference type="SAM" id="Phobius"/>
    </source>
</evidence>
<feature type="transmembrane region" description="Helical" evidence="2">
    <location>
        <begin position="92"/>
        <end position="114"/>
    </location>
</feature>
<protein>
    <submittedName>
        <fullName evidence="3">Uncharacterized protein</fullName>
    </submittedName>
</protein>
<feature type="region of interest" description="Disordered" evidence="1">
    <location>
        <begin position="1"/>
        <end position="58"/>
    </location>
</feature>
<keyword evidence="2" id="KW-0812">Transmembrane</keyword>
<proteinExistence type="predicted"/>
<keyword evidence="4" id="KW-1185">Reference proteome</keyword>
<evidence type="ECO:0000313" key="3">
    <source>
        <dbReference type="EMBL" id="RZT66332.1"/>
    </source>
</evidence>
<feature type="transmembrane region" description="Helical" evidence="2">
    <location>
        <begin position="126"/>
        <end position="147"/>
    </location>
</feature>
<accession>A0A4Q7U201</accession>
<evidence type="ECO:0000256" key="1">
    <source>
        <dbReference type="SAM" id="MobiDB-lite"/>
    </source>
</evidence>
<gene>
    <name evidence="3" type="ORF">EV139_1768</name>
</gene>
<dbReference type="RefSeq" id="WP_130453925.1">
    <property type="nucleotide sequence ID" value="NZ_QYAG01000001.1"/>
</dbReference>
<comment type="caution">
    <text evidence="3">The sequence shown here is derived from an EMBL/GenBank/DDBJ whole genome shotgun (WGS) entry which is preliminary data.</text>
</comment>
<organism evidence="3 4">
    <name type="scientific">Leucobacter luti</name>
    <dbReference type="NCBI Taxonomy" id="340320"/>
    <lineage>
        <taxon>Bacteria</taxon>
        <taxon>Bacillati</taxon>
        <taxon>Actinomycetota</taxon>
        <taxon>Actinomycetes</taxon>
        <taxon>Micrococcales</taxon>
        <taxon>Microbacteriaceae</taxon>
        <taxon>Leucobacter</taxon>
    </lineage>
</organism>
<sequence length="166" mass="16918">MSTPDAADPQPQQDPATHPEPTLPETPSADETTADPARGASPQLAADPAVPADAAGETGAAAVAEAEAEREPIVTVVEREVTLQRSVRYGRVIVGFALLGALLGMLASLVFPVLDDANYTMGQIAGFMALIGAAIGLLLGGVLALILGAVARRSRGRGVAIQSDVR</sequence>